<dbReference type="Proteomes" id="UP001412239">
    <property type="component" value="Unassembled WGS sequence"/>
</dbReference>
<feature type="chain" id="PRO_5012923061" description="Extracellular membrane protein CFEM domain-containing protein" evidence="1">
    <location>
        <begin position="24"/>
        <end position="130"/>
    </location>
</feature>
<protein>
    <recommendedName>
        <fullName evidence="4">Extracellular membrane protein CFEM domain-containing protein</fullName>
    </recommendedName>
</protein>
<keyword evidence="3" id="KW-1185">Reference proteome</keyword>
<dbReference type="AlphaFoldDB" id="A0A292Q1C3"/>
<gene>
    <name evidence="2" type="ORF">GSTUAT00003465001</name>
</gene>
<evidence type="ECO:0008006" key="4">
    <source>
        <dbReference type="Google" id="ProtNLM"/>
    </source>
</evidence>
<organism evidence="2 3">
    <name type="scientific">Tuber aestivum</name>
    <name type="common">summer truffle</name>
    <dbReference type="NCBI Taxonomy" id="59557"/>
    <lineage>
        <taxon>Eukaryota</taxon>
        <taxon>Fungi</taxon>
        <taxon>Dikarya</taxon>
        <taxon>Ascomycota</taxon>
        <taxon>Pezizomycotina</taxon>
        <taxon>Pezizomycetes</taxon>
        <taxon>Pezizales</taxon>
        <taxon>Tuberaceae</taxon>
        <taxon>Tuber</taxon>
    </lineage>
</organism>
<dbReference type="EMBL" id="LN890990">
    <property type="protein sequence ID" value="CUS12500.1"/>
    <property type="molecule type" value="Genomic_DNA"/>
</dbReference>
<reference evidence="2" key="1">
    <citation type="submission" date="2015-10" db="EMBL/GenBank/DDBJ databases">
        <authorList>
            <person name="Regsiter A."/>
            <person name="william w."/>
        </authorList>
    </citation>
    <scope>NUCLEOTIDE SEQUENCE</scope>
    <source>
        <strain evidence="2">Montdore</strain>
    </source>
</reference>
<evidence type="ECO:0000313" key="3">
    <source>
        <dbReference type="Proteomes" id="UP001412239"/>
    </source>
</evidence>
<proteinExistence type="predicted"/>
<keyword evidence="1" id="KW-0732">Signal</keyword>
<evidence type="ECO:0000256" key="1">
    <source>
        <dbReference type="SAM" id="SignalP"/>
    </source>
</evidence>
<feature type="signal peptide" evidence="1">
    <location>
        <begin position="1"/>
        <end position="23"/>
    </location>
</feature>
<name>A0A292Q1C3_9PEZI</name>
<accession>A0A292Q1C3</accession>
<sequence length="130" mass="13710">MRFQSLATFSSLFVLTLVSQSQGADFESPTCSELAGALIEDCREALTHVDTTWPRPCVGIYMSFVAAQVRTCLITTFDPKAANCLPGNKVIAAAQIIMSTCTQGEGSQVGGTVAFSGTNGRTRVRIGAAL</sequence>
<evidence type="ECO:0000313" key="2">
    <source>
        <dbReference type="EMBL" id="CUS12500.1"/>
    </source>
</evidence>